<proteinExistence type="predicted"/>
<evidence type="ECO:0000313" key="1">
    <source>
        <dbReference type="EMBL" id="GAI61454.1"/>
    </source>
</evidence>
<feature type="non-terminal residue" evidence="1">
    <location>
        <position position="1"/>
    </location>
</feature>
<dbReference type="AlphaFoldDB" id="X1S116"/>
<comment type="caution">
    <text evidence="1">The sequence shown here is derived from an EMBL/GenBank/DDBJ whole genome shotgun (WGS) entry which is preliminary data.</text>
</comment>
<gene>
    <name evidence="1" type="ORF">S06H3_65872</name>
</gene>
<dbReference type="EMBL" id="BARV01044572">
    <property type="protein sequence ID" value="GAI61454.1"/>
    <property type="molecule type" value="Genomic_DNA"/>
</dbReference>
<name>X1S116_9ZZZZ</name>
<accession>X1S116</accession>
<organism evidence="1">
    <name type="scientific">marine sediment metagenome</name>
    <dbReference type="NCBI Taxonomy" id="412755"/>
    <lineage>
        <taxon>unclassified sequences</taxon>
        <taxon>metagenomes</taxon>
        <taxon>ecological metagenomes</taxon>
    </lineage>
</organism>
<protein>
    <submittedName>
        <fullName evidence="1">Uncharacterized protein</fullName>
    </submittedName>
</protein>
<sequence>TTGWGIDPYHPNIDKLQKLVVKDDKGDFSGTRDRPALITFSRSSLARAADMAAAMNISPYMPFLAWERQASL</sequence>
<reference evidence="1" key="1">
    <citation type="journal article" date="2014" name="Front. Microbiol.">
        <title>High frequency of phylogenetically diverse reductive dehalogenase-homologous genes in deep subseafloor sedimentary metagenomes.</title>
        <authorList>
            <person name="Kawai M."/>
            <person name="Futagami T."/>
            <person name="Toyoda A."/>
            <person name="Takaki Y."/>
            <person name="Nishi S."/>
            <person name="Hori S."/>
            <person name="Arai W."/>
            <person name="Tsubouchi T."/>
            <person name="Morono Y."/>
            <person name="Uchiyama I."/>
            <person name="Ito T."/>
            <person name="Fujiyama A."/>
            <person name="Inagaki F."/>
            <person name="Takami H."/>
        </authorList>
    </citation>
    <scope>NUCLEOTIDE SEQUENCE</scope>
    <source>
        <strain evidence="1">Expedition CK06-06</strain>
    </source>
</reference>